<proteinExistence type="predicted"/>
<gene>
    <name evidence="3" type="ORF">SAMN02744124_02451</name>
</gene>
<evidence type="ECO:0000259" key="2">
    <source>
        <dbReference type="Pfam" id="PF12708"/>
    </source>
</evidence>
<comment type="caution">
    <text evidence="3">The sequence shown here is derived from an EMBL/GenBank/DDBJ whole genome shotgun (WGS) entry which is preliminary data.</text>
</comment>
<dbReference type="Pfam" id="PF12708">
    <property type="entry name" value="Pect-lyase_RHGA_epim"/>
    <property type="match status" value="1"/>
</dbReference>
<dbReference type="InterPro" id="IPR006626">
    <property type="entry name" value="PbH1"/>
</dbReference>
<accession>A0ABY1LYA9</accession>
<dbReference type="SUPFAM" id="SSF51126">
    <property type="entry name" value="Pectin lyase-like"/>
    <property type="match status" value="1"/>
</dbReference>
<protein>
    <submittedName>
        <fullName evidence="3">Endopolygalacturonase</fullName>
    </submittedName>
</protein>
<sequence length="435" mass="46750">MSKKSPWPYPNGPFRPNRRGGHPRRRRQSRWLLLALLVLALCWALLLRWEANYPFPAPTFNVKEAGARGDGLADDTAVFLRVLRQAAATGHHTTVLVPPGTYLLALDEPLPIYSGVTLRGLGRPVLKFRAITGARYGFEAISVQGHKIRIDGIVIDGGSRLTRGISVHRGSSNVQIVHSTIQDLNQPADRQHPLSTTVVAGIMIYGDTVDISILGSTITGISARETTPVARGIMVWSEPGRTIARRVSITDNLISYITPREDADGIYFDQPPASSPRSDSVVSGNILHHTAKRGIKISAPGVLVKNNRILNPYSGDNHYLATPNDQLPQDMYAAISVYAGDVTVSDNTIGGPGSFYAAIEANIESSGGIVIERNLIESSDGQPFPGSSGIRLDQIGSFRITGNVITGAETPIRLSKEAKAALASGEGTLTDNTAK</sequence>
<evidence type="ECO:0000313" key="4">
    <source>
        <dbReference type="Proteomes" id="UP000192939"/>
    </source>
</evidence>
<reference evidence="3 4" key="1">
    <citation type="submission" date="2017-04" db="EMBL/GenBank/DDBJ databases">
        <authorList>
            <person name="Varghese N."/>
            <person name="Submissions S."/>
        </authorList>
    </citation>
    <scope>NUCLEOTIDE SEQUENCE [LARGE SCALE GENOMIC DNA]</scope>
    <source>
        <strain evidence="3 4">J12</strain>
    </source>
</reference>
<organism evidence="3 4">
    <name type="scientific">Paenibacillus barengoltzii J12</name>
    <dbReference type="NCBI Taxonomy" id="935846"/>
    <lineage>
        <taxon>Bacteria</taxon>
        <taxon>Bacillati</taxon>
        <taxon>Bacillota</taxon>
        <taxon>Bacilli</taxon>
        <taxon>Bacillales</taxon>
        <taxon>Paenibacillaceae</taxon>
        <taxon>Paenibacillus</taxon>
    </lineage>
</organism>
<dbReference type="InterPro" id="IPR024535">
    <property type="entry name" value="RHGA/B-epi-like_pectate_lyase"/>
</dbReference>
<name>A0ABY1LYA9_9BACL</name>
<dbReference type="RefSeq" id="WP_176221938.1">
    <property type="nucleotide sequence ID" value="NZ_FXAE01000023.1"/>
</dbReference>
<dbReference type="EMBL" id="FXAE01000023">
    <property type="protein sequence ID" value="SMF32284.1"/>
    <property type="molecule type" value="Genomic_DNA"/>
</dbReference>
<dbReference type="Gene3D" id="2.160.20.10">
    <property type="entry name" value="Single-stranded right-handed beta-helix, Pectin lyase-like"/>
    <property type="match status" value="1"/>
</dbReference>
<feature type="region of interest" description="Disordered" evidence="1">
    <location>
        <begin position="1"/>
        <end position="23"/>
    </location>
</feature>
<evidence type="ECO:0000256" key="1">
    <source>
        <dbReference type="SAM" id="MobiDB-lite"/>
    </source>
</evidence>
<dbReference type="Proteomes" id="UP000192939">
    <property type="component" value="Unassembled WGS sequence"/>
</dbReference>
<dbReference type="InterPro" id="IPR011050">
    <property type="entry name" value="Pectin_lyase_fold/virulence"/>
</dbReference>
<dbReference type="InterPro" id="IPR012334">
    <property type="entry name" value="Pectin_lyas_fold"/>
</dbReference>
<evidence type="ECO:0000313" key="3">
    <source>
        <dbReference type="EMBL" id="SMF32284.1"/>
    </source>
</evidence>
<feature type="domain" description="Rhamnogalacturonase A/B/Epimerase-like pectate lyase" evidence="2">
    <location>
        <begin position="60"/>
        <end position="313"/>
    </location>
</feature>
<dbReference type="SMART" id="SM00710">
    <property type="entry name" value="PbH1"/>
    <property type="match status" value="8"/>
</dbReference>
<keyword evidence="4" id="KW-1185">Reference proteome</keyword>